<protein>
    <submittedName>
        <fullName evidence="1">Uncharacterized protein</fullName>
    </submittedName>
</protein>
<evidence type="ECO:0000313" key="1">
    <source>
        <dbReference type="EMBL" id="GAH51612.1"/>
    </source>
</evidence>
<gene>
    <name evidence="1" type="ORF">S03H2_39807</name>
</gene>
<sequence length="69" mass="7765">MKFSKLFPIATSDANDFIEDIVAKGSLKLIEPETLPHLDEAQLLYLGPYGFVVITKQPKEGQWEVTIET</sequence>
<comment type="caution">
    <text evidence="1">The sequence shown here is derived from an EMBL/GenBank/DDBJ whole genome shotgun (WGS) entry which is preliminary data.</text>
</comment>
<reference evidence="1" key="1">
    <citation type="journal article" date="2014" name="Front. Microbiol.">
        <title>High frequency of phylogenetically diverse reductive dehalogenase-homologous genes in deep subseafloor sedimentary metagenomes.</title>
        <authorList>
            <person name="Kawai M."/>
            <person name="Futagami T."/>
            <person name="Toyoda A."/>
            <person name="Takaki Y."/>
            <person name="Nishi S."/>
            <person name="Hori S."/>
            <person name="Arai W."/>
            <person name="Tsubouchi T."/>
            <person name="Morono Y."/>
            <person name="Uchiyama I."/>
            <person name="Ito T."/>
            <person name="Fujiyama A."/>
            <person name="Inagaki F."/>
            <person name="Takami H."/>
        </authorList>
    </citation>
    <scope>NUCLEOTIDE SEQUENCE</scope>
    <source>
        <strain evidence="1">Expedition CK06-06</strain>
    </source>
</reference>
<name>X1G2Z1_9ZZZZ</name>
<proteinExistence type="predicted"/>
<dbReference type="EMBL" id="BARU01024641">
    <property type="protein sequence ID" value="GAH51612.1"/>
    <property type="molecule type" value="Genomic_DNA"/>
</dbReference>
<organism evidence="1">
    <name type="scientific">marine sediment metagenome</name>
    <dbReference type="NCBI Taxonomy" id="412755"/>
    <lineage>
        <taxon>unclassified sequences</taxon>
        <taxon>metagenomes</taxon>
        <taxon>ecological metagenomes</taxon>
    </lineage>
</organism>
<accession>X1G2Z1</accession>
<dbReference type="AlphaFoldDB" id="X1G2Z1"/>